<comment type="caution">
    <text evidence="4">The sequence shown here is derived from an EMBL/GenBank/DDBJ whole genome shotgun (WGS) entry which is preliminary data.</text>
</comment>
<dbReference type="Proteomes" id="UP000023152">
    <property type="component" value="Unassembled WGS sequence"/>
</dbReference>
<dbReference type="GO" id="GO:0000027">
    <property type="term" value="P:ribosomal large subunit assembly"/>
    <property type="evidence" value="ECO:0007669"/>
    <property type="project" value="TreeGrafter"/>
</dbReference>
<dbReference type="SUPFAM" id="SSF52540">
    <property type="entry name" value="P-loop containing nucleoside triphosphate hydrolases"/>
    <property type="match status" value="1"/>
</dbReference>
<dbReference type="GO" id="GO:0000055">
    <property type="term" value="P:ribosomal large subunit export from nucleus"/>
    <property type="evidence" value="ECO:0007669"/>
    <property type="project" value="TreeGrafter"/>
</dbReference>
<feature type="compositionally biased region" description="Basic residues" evidence="3">
    <location>
        <begin position="45"/>
        <end position="59"/>
    </location>
</feature>
<sequence length="222" mass="25412">GQFFFDKTIIVHIATFEITIFVKKRQRGENGNRENGCRQSSGQSSKRKSGKKQKKKQLKRGSSSARQLYVSICGINLPTYSTKKKPIKHGPPQQQQQQRQSKKGWEYLVLSNNVDNLRSAALAISVGKPVLIEGPTGCGKSSMIYYLATQLNQWDRAVRIFLDDQMDAKVKCEQSQTSKKKKTHTYFTYTIYAISHFFSFPPPKCTAPYTYIWCTKTMFVMK</sequence>
<protein>
    <recommendedName>
        <fullName evidence="6">ATPase dynein-related AAA domain-containing protein</fullName>
    </recommendedName>
</protein>
<keyword evidence="2" id="KW-0067">ATP-binding</keyword>
<feature type="region of interest" description="Disordered" evidence="3">
    <location>
        <begin position="27"/>
        <end position="63"/>
    </location>
</feature>
<name>X6M0D3_RETFI</name>
<dbReference type="GO" id="GO:0030687">
    <property type="term" value="C:preribosome, large subunit precursor"/>
    <property type="evidence" value="ECO:0007669"/>
    <property type="project" value="TreeGrafter"/>
</dbReference>
<dbReference type="AlphaFoldDB" id="X6M0D3"/>
<dbReference type="EMBL" id="ASPP01026542">
    <property type="protein sequence ID" value="ETO07066.1"/>
    <property type="molecule type" value="Genomic_DNA"/>
</dbReference>
<gene>
    <name evidence="4" type="ORF">RFI_30326</name>
</gene>
<dbReference type="PANTHER" id="PTHR48103:SF2">
    <property type="entry name" value="MIDASIN"/>
    <property type="match status" value="1"/>
</dbReference>
<evidence type="ECO:0000256" key="3">
    <source>
        <dbReference type="SAM" id="MobiDB-lite"/>
    </source>
</evidence>
<reference evidence="4 5" key="1">
    <citation type="journal article" date="2013" name="Curr. Biol.">
        <title>The Genome of the Foraminiferan Reticulomyxa filosa.</title>
        <authorList>
            <person name="Glockner G."/>
            <person name="Hulsmann N."/>
            <person name="Schleicher M."/>
            <person name="Noegel A.A."/>
            <person name="Eichinger L."/>
            <person name="Gallinger C."/>
            <person name="Pawlowski J."/>
            <person name="Sierra R."/>
            <person name="Euteneuer U."/>
            <person name="Pillet L."/>
            <person name="Moustafa A."/>
            <person name="Platzer M."/>
            <person name="Groth M."/>
            <person name="Szafranski K."/>
            <person name="Schliwa M."/>
        </authorList>
    </citation>
    <scope>NUCLEOTIDE SEQUENCE [LARGE SCALE GENOMIC DNA]</scope>
</reference>
<evidence type="ECO:0000313" key="5">
    <source>
        <dbReference type="Proteomes" id="UP000023152"/>
    </source>
</evidence>
<dbReference type="GO" id="GO:0005524">
    <property type="term" value="F:ATP binding"/>
    <property type="evidence" value="ECO:0007669"/>
    <property type="project" value="UniProtKB-KW"/>
</dbReference>
<accession>X6M0D3</accession>
<keyword evidence="5" id="KW-1185">Reference proteome</keyword>
<organism evidence="4 5">
    <name type="scientific">Reticulomyxa filosa</name>
    <dbReference type="NCBI Taxonomy" id="46433"/>
    <lineage>
        <taxon>Eukaryota</taxon>
        <taxon>Sar</taxon>
        <taxon>Rhizaria</taxon>
        <taxon>Retaria</taxon>
        <taxon>Foraminifera</taxon>
        <taxon>Monothalamids</taxon>
        <taxon>Reticulomyxidae</taxon>
        <taxon>Reticulomyxa</taxon>
    </lineage>
</organism>
<keyword evidence="1" id="KW-0547">Nucleotide-binding</keyword>
<dbReference type="InterPro" id="IPR027417">
    <property type="entry name" value="P-loop_NTPase"/>
</dbReference>
<evidence type="ECO:0008006" key="6">
    <source>
        <dbReference type="Google" id="ProtNLM"/>
    </source>
</evidence>
<feature type="region of interest" description="Disordered" evidence="3">
    <location>
        <begin position="83"/>
        <end position="102"/>
    </location>
</feature>
<feature type="compositionally biased region" description="Basic and acidic residues" evidence="3">
    <location>
        <begin position="27"/>
        <end position="36"/>
    </location>
</feature>
<proteinExistence type="predicted"/>
<evidence type="ECO:0000256" key="2">
    <source>
        <dbReference type="ARBA" id="ARBA00022840"/>
    </source>
</evidence>
<evidence type="ECO:0000256" key="1">
    <source>
        <dbReference type="ARBA" id="ARBA00022741"/>
    </source>
</evidence>
<feature type="compositionally biased region" description="Low complexity" evidence="3">
    <location>
        <begin position="90"/>
        <end position="99"/>
    </location>
</feature>
<dbReference type="PANTHER" id="PTHR48103">
    <property type="entry name" value="MIDASIN-RELATED"/>
    <property type="match status" value="1"/>
</dbReference>
<dbReference type="OrthoDB" id="422220at2759"/>
<dbReference type="GO" id="GO:0005634">
    <property type="term" value="C:nucleus"/>
    <property type="evidence" value="ECO:0007669"/>
    <property type="project" value="TreeGrafter"/>
</dbReference>
<dbReference type="Gene3D" id="3.40.50.300">
    <property type="entry name" value="P-loop containing nucleotide triphosphate hydrolases"/>
    <property type="match status" value="1"/>
</dbReference>
<evidence type="ECO:0000313" key="4">
    <source>
        <dbReference type="EMBL" id="ETO07066.1"/>
    </source>
</evidence>
<feature type="non-terminal residue" evidence="4">
    <location>
        <position position="1"/>
    </location>
</feature>